<protein>
    <recommendedName>
        <fullName evidence="4">Exonuclease domain-containing protein</fullName>
    </recommendedName>
</protein>
<evidence type="ECO:0000313" key="5">
    <source>
        <dbReference type="EMBL" id="QHT11989.1"/>
    </source>
</evidence>
<dbReference type="PANTHER" id="PTHR30231:SF4">
    <property type="entry name" value="PROTEIN NEN2"/>
    <property type="match status" value="1"/>
</dbReference>
<keyword evidence="1" id="KW-0540">Nuclease</keyword>
<keyword evidence="2" id="KW-0378">Hydrolase</keyword>
<evidence type="ECO:0000256" key="2">
    <source>
        <dbReference type="ARBA" id="ARBA00022801"/>
    </source>
</evidence>
<dbReference type="SUPFAM" id="SSF53098">
    <property type="entry name" value="Ribonuclease H-like"/>
    <property type="match status" value="1"/>
</dbReference>
<sequence length="216" mass="24989">MTTIAPKRVIVFDVETNGLPPKNSYQQFPHILQLSYMVYNTETRTIEKKYNAYIKIPHDVVITDEITELTGITREKCDEYGIPILEALYAMYLDYARCDCVIAHNLKFDAIMVGVELERHDAPADLRNLMNQDYEKKTNKIRYCTMMNSIELCGIRVDAVNKKGEPFTYNKWPKLSELHQHFFGFVPEGLHDSLVDVEVCLKCYLKLQETAPNNIA</sequence>
<proteinExistence type="predicted"/>
<evidence type="ECO:0000259" key="4">
    <source>
        <dbReference type="SMART" id="SM00479"/>
    </source>
</evidence>
<dbReference type="InterPro" id="IPR013520">
    <property type="entry name" value="Ribonucl_H"/>
</dbReference>
<dbReference type="Pfam" id="PF00929">
    <property type="entry name" value="RNase_T"/>
    <property type="match status" value="1"/>
</dbReference>
<dbReference type="GO" id="GO:0003676">
    <property type="term" value="F:nucleic acid binding"/>
    <property type="evidence" value="ECO:0007669"/>
    <property type="project" value="InterPro"/>
</dbReference>
<evidence type="ECO:0000256" key="1">
    <source>
        <dbReference type="ARBA" id="ARBA00022722"/>
    </source>
</evidence>
<accession>A0A6C0D7U4</accession>
<dbReference type="EMBL" id="MN739540">
    <property type="protein sequence ID" value="QHT11989.1"/>
    <property type="molecule type" value="Genomic_DNA"/>
</dbReference>
<evidence type="ECO:0000256" key="3">
    <source>
        <dbReference type="ARBA" id="ARBA00022839"/>
    </source>
</evidence>
<dbReference type="InterPro" id="IPR012337">
    <property type="entry name" value="RNaseH-like_sf"/>
</dbReference>
<dbReference type="GO" id="GO:0008408">
    <property type="term" value="F:3'-5' exonuclease activity"/>
    <property type="evidence" value="ECO:0007669"/>
    <property type="project" value="TreeGrafter"/>
</dbReference>
<name>A0A6C0D7U4_9ZZZZ</name>
<dbReference type="CDD" id="cd06127">
    <property type="entry name" value="DEDDh"/>
    <property type="match status" value="1"/>
</dbReference>
<organism evidence="5">
    <name type="scientific">viral metagenome</name>
    <dbReference type="NCBI Taxonomy" id="1070528"/>
    <lineage>
        <taxon>unclassified sequences</taxon>
        <taxon>metagenomes</taxon>
        <taxon>organismal metagenomes</taxon>
    </lineage>
</organism>
<keyword evidence="3" id="KW-0269">Exonuclease</keyword>
<reference evidence="5" key="1">
    <citation type="journal article" date="2020" name="Nature">
        <title>Giant virus diversity and host interactions through global metagenomics.</title>
        <authorList>
            <person name="Schulz F."/>
            <person name="Roux S."/>
            <person name="Paez-Espino D."/>
            <person name="Jungbluth S."/>
            <person name="Walsh D.A."/>
            <person name="Denef V.J."/>
            <person name="McMahon K.D."/>
            <person name="Konstantinidis K.T."/>
            <person name="Eloe-Fadrosh E.A."/>
            <person name="Kyrpides N.C."/>
            <person name="Woyke T."/>
        </authorList>
    </citation>
    <scope>NUCLEOTIDE SEQUENCE</scope>
    <source>
        <strain evidence="5">GVMAG-M-3300023174-124</strain>
    </source>
</reference>
<dbReference type="InterPro" id="IPR036397">
    <property type="entry name" value="RNaseH_sf"/>
</dbReference>
<feature type="domain" description="Exonuclease" evidence="4">
    <location>
        <begin position="8"/>
        <end position="213"/>
    </location>
</feature>
<dbReference type="SMART" id="SM00479">
    <property type="entry name" value="EXOIII"/>
    <property type="match status" value="1"/>
</dbReference>
<dbReference type="AlphaFoldDB" id="A0A6C0D7U4"/>
<dbReference type="Gene3D" id="3.30.420.10">
    <property type="entry name" value="Ribonuclease H-like superfamily/Ribonuclease H"/>
    <property type="match status" value="1"/>
</dbReference>
<dbReference type="PANTHER" id="PTHR30231">
    <property type="entry name" value="DNA POLYMERASE III SUBUNIT EPSILON"/>
    <property type="match status" value="1"/>
</dbReference>